<dbReference type="InterPro" id="IPR007278">
    <property type="entry name" value="DUF397"/>
</dbReference>
<gene>
    <name evidence="2" type="ORF">DPM19_33480</name>
</gene>
<keyword evidence="3" id="KW-1185">Reference proteome</keyword>
<organism evidence="2 3">
    <name type="scientific">Actinomadura craniellae</name>
    <dbReference type="NCBI Taxonomy" id="2231787"/>
    <lineage>
        <taxon>Bacteria</taxon>
        <taxon>Bacillati</taxon>
        <taxon>Actinomycetota</taxon>
        <taxon>Actinomycetes</taxon>
        <taxon>Streptosporangiales</taxon>
        <taxon>Thermomonosporaceae</taxon>
        <taxon>Actinomadura</taxon>
    </lineage>
</organism>
<reference evidence="2 3" key="1">
    <citation type="submission" date="2018-06" db="EMBL/GenBank/DDBJ databases">
        <title>Actinomadura craniellae sp. nov. isolated from marine sponge Craniella sp.</title>
        <authorList>
            <person name="Li L."/>
            <person name="Xu Q.H."/>
            <person name="Lin H.W."/>
            <person name="Lu Y.H."/>
        </authorList>
    </citation>
    <scope>NUCLEOTIDE SEQUENCE [LARGE SCALE GENOMIC DNA]</scope>
    <source>
        <strain evidence="2 3">LHW63021</strain>
    </source>
</reference>
<feature type="domain" description="DUF397" evidence="1">
    <location>
        <begin position="11"/>
        <end position="63"/>
    </location>
</feature>
<evidence type="ECO:0000313" key="2">
    <source>
        <dbReference type="EMBL" id="RAY10874.1"/>
    </source>
</evidence>
<dbReference type="Proteomes" id="UP000251891">
    <property type="component" value="Unassembled WGS sequence"/>
</dbReference>
<evidence type="ECO:0000259" key="1">
    <source>
        <dbReference type="Pfam" id="PF04149"/>
    </source>
</evidence>
<sequence length="70" mass="7783">MNRSPLFEGVVWRKSSYSQGLGQDCVELARLGGVIGIRDSKDPNGPCLIFTPAVLRAFTAQVRAEYRDLR</sequence>
<dbReference type="Pfam" id="PF04149">
    <property type="entry name" value="DUF397"/>
    <property type="match status" value="1"/>
</dbReference>
<dbReference type="AlphaFoldDB" id="A0A365GVS2"/>
<evidence type="ECO:0000313" key="3">
    <source>
        <dbReference type="Proteomes" id="UP000251891"/>
    </source>
</evidence>
<name>A0A365GVS2_9ACTN</name>
<comment type="caution">
    <text evidence="2">The sequence shown here is derived from an EMBL/GenBank/DDBJ whole genome shotgun (WGS) entry which is preliminary data.</text>
</comment>
<proteinExistence type="predicted"/>
<dbReference type="RefSeq" id="WP_111872114.1">
    <property type="nucleotide sequence ID" value="NZ_QLYX01000024.1"/>
</dbReference>
<dbReference type="EMBL" id="QLYX01000024">
    <property type="protein sequence ID" value="RAY10874.1"/>
    <property type="molecule type" value="Genomic_DNA"/>
</dbReference>
<protein>
    <submittedName>
        <fullName evidence="2">DUF397 domain-containing protein</fullName>
    </submittedName>
</protein>
<accession>A0A365GVS2</accession>
<dbReference type="OrthoDB" id="4301277at2"/>